<dbReference type="SUPFAM" id="SSF52980">
    <property type="entry name" value="Restriction endonuclease-like"/>
    <property type="match status" value="1"/>
</dbReference>
<organism evidence="6 7">
    <name type="scientific">Sorangium cellulosum</name>
    <name type="common">Polyangium cellulosum</name>
    <dbReference type="NCBI Taxonomy" id="56"/>
    <lineage>
        <taxon>Bacteria</taxon>
        <taxon>Pseudomonadati</taxon>
        <taxon>Myxococcota</taxon>
        <taxon>Polyangia</taxon>
        <taxon>Polyangiales</taxon>
        <taxon>Polyangiaceae</taxon>
        <taxon>Sorangium</taxon>
    </lineage>
</organism>
<feature type="domain" description="Helicase C-terminal" evidence="5">
    <location>
        <begin position="933"/>
        <end position="1073"/>
    </location>
</feature>
<dbReference type="InterPro" id="IPR052511">
    <property type="entry name" value="ATP-dep_Helicase"/>
</dbReference>
<evidence type="ECO:0000259" key="5">
    <source>
        <dbReference type="PROSITE" id="PS51194"/>
    </source>
</evidence>
<dbReference type="EMBL" id="JELY01003358">
    <property type="protein sequence ID" value="KYF49445.1"/>
    <property type="molecule type" value="Genomic_DNA"/>
</dbReference>
<dbReference type="InterPro" id="IPR011545">
    <property type="entry name" value="DEAD/DEAH_box_helicase_dom"/>
</dbReference>
<evidence type="ECO:0000313" key="6">
    <source>
        <dbReference type="EMBL" id="KYF49445.1"/>
    </source>
</evidence>
<dbReference type="Pfam" id="PF00270">
    <property type="entry name" value="DEAD"/>
    <property type="match status" value="1"/>
</dbReference>
<dbReference type="SMART" id="SM00487">
    <property type="entry name" value="DEXDc"/>
    <property type="match status" value="1"/>
</dbReference>
<dbReference type="Gene3D" id="3.40.50.300">
    <property type="entry name" value="P-loop containing nucleotide triphosphate hydrolases"/>
    <property type="match status" value="2"/>
</dbReference>
<protein>
    <recommendedName>
        <fullName evidence="8">DEAD/DEAH box helicase</fullName>
    </recommendedName>
</protein>
<dbReference type="PANTHER" id="PTHR47962:SF5">
    <property type="entry name" value="ATP-DEPENDENT HELICASE LHR-RELATED"/>
    <property type="match status" value="1"/>
</dbReference>
<gene>
    <name evidence="6" type="ORF">BE08_33015</name>
</gene>
<evidence type="ECO:0008006" key="8">
    <source>
        <dbReference type="Google" id="ProtNLM"/>
    </source>
</evidence>
<feature type="domain" description="Helicase ATP-binding" evidence="4">
    <location>
        <begin position="100"/>
        <end position="272"/>
    </location>
</feature>
<dbReference type="InterPro" id="IPR011335">
    <property type="entry name" value="Restrct_endonuc-II-like"/>
</dbReference>
<dbReference type="SMART" id="SM00490">
    <property type="entry name" value="HELICc"/>
    <property type="match status" value="1"/>
</dbReference>
<reference evidence="6 7" key="1">
    <citation type="submission" date="2014-02" db="EMBL/GenBank/DDBJ databases">
        <title>The small core and large imbalanced accessory genome model reveals a collaborative survival strategy of Sorangium cellulosum strains in nature.</title>
        <authorList>
            <person name="Han K."/>
            <person name="Peng R."/>
            <person name="Blom J."/>
            <person name="Li Y.-Z."/>
        </authorList>
    </citation>
    <scope>NUCLEOTIDE SEQUENCE [LARGE SCALE GENOMIC DNA]</scope>
    <source>
        <strain evidence="6 7">So0157-25</strain>
    </source>
</reference>
<dbReference type="PROSITE" id="PS51194">
    <property type="entry name" value="HELICASE_CTER"/>
    <property type="match status" value="1"/>
</dbReference>
<proteinExistence type="predicted"/>
<dbReference type="InterPro" id="IPR014001">
    <property type="entry name" value="Helicase_ATP-bd"/>
</dbReference>
<dbReference type="Gene3D" id="3.40.960.10">
    <property type="entry name" value="VSR Endonuclease"/>
    <property type="match status" value="1"/>
</dbReference>
<dbReference type="SUPFAM" id="SSF52540">
    <property type="entry name" value="P-loop containing nucleoside triphosphate hydrolases"/>
    <property type="match status" value="2"/>
</dbReference>
<evidence type="ECO:0000256" key="1">
    <source>
        <dbReference type="ARBA" id="ARBA00022741"/>
    </source>
</evidence>
<dbReference type="InterPro" id="IPR001650">
    <property type="entry name" value="Helicase_C-like"/>
</dbReference>
<dbReference type="PANTHER" id="PTHR47962">
    <property type="entry name" value="ATP-DEPENDENT HELICASE LHR-RELATED-RELATED"/>
    <property type="match status" value="1"/>
</dbReference>
<keyword evidence="2" id="KW-0067">ATP-binding</keyword>
<dbReference type="CDD" id="cd17923">
    <property type="entry name" value="DEXHc_Hrq1-like"/>
    <property type="match status" value="1"/>
</dbReference>
<evidence type="ECO:0000256" key="3">
    <source>
        <dbReference type="SAM" id="MobiDB-lite"/>
    </source>
</evidence>
<dbReference type="PROSITE" id="PS51192">
    <property type="entry name" value="HELICASE_ATP_BIND_1"/>
    <property type="match status" value="1"/>
</dbReference>
<dbReference type="Pfam" id="PF00271">
    <property type="entry name" value="Helicase_C"/>
    <property type="match status" value="1"/>
</dbReference>
<dbReference type="InterPro" id="IPR027417">
    <property type="entry name" value="P-loop_NTPase"/>
</dbReference>
<dbReference type="GO" id="GO:0005524">
    <property type="term" value="F:ATP binding"/>
    <property type="evidence" value="ECO:0007669"/>
    <property type="project" value="UniProtKB-KW"/>
</dbReference>
<dbReference type="Proteomes" id="UP000075420">
    <property type="component" value="Unassembled WGS sequence"/>
</dbReference>
<dbReference type="InterPro" id="IPR018973">
    <property type="entry name" value="MZB"/>
</dbReference>
<dbReference type="GO" id="GO:0003677">
    <property type="term" value="F:DNA binding"/>
    <property type="evidence" value="ECO:0007669"/>
    <property type="project" value="TreeGrafter"/>
</dbReference>
<name>A0A150P294_SORCE</name>
<comment type="caution">
    <text evidence="6">The sequence shown here is derived from an EMBL/GenBank/DDBJ whole genome shotgun (WGS) entry which is preliminary data.</text>
</comment>
<evidence type="ECO:0000259" key="4">
    <source>
        <dbReference type="PROSITE" id="PS51192"/>
    </source>
</evidence>
<feature type="region of interest" description="Disordered" evidence="3">
    <location>
        <begin position="1730"/>
        <end position="1751"/>
    </location>
</feature>
<evidence type="ECO:0000256" key="2">
    <source>
        <dbReference type="ARBA" id="ARBA00022840"/>
    </source>
</evidence>
<sequence>MDVFELSKQVVSDYGSYISSFLTIRDDRIRAYVDHQLADGFLWPQPLIQLNPAFEPGEPLRKLVEGGVLHPECLKIFAAKDGSGRGGTSIRLHRHQVEGIHAARAGESYVLTTGTGSGKSLSYIVPIVDHVLRRGSGKGIQALVVYPMNALANSQQGELEKFLCRGYADGRPPVTFRRYTGQESDEERREILANPPDILLTNYVMLELLLTRPDEGKLVRAAKGLRFLVLDELHTYRGRQGADVALLVRRVREACEADRLIHVGTSATLSSEGSWLEQQEEVARVASQLFGVEVLPSRIIGESLRRVTPPPPADEQAFHGAIRACIEAGDDPPAGDVERFINHPLASWIESTLGLRVEPQSGRLVRCTPLPLSGAGSVTERLACDTGLAPDVCGQGIRRILLAGHRCTDEHARPVFAFRLHQFVSKGESVYAGLDTEEARYISLHAQQFVPNTDRSRVLLPLAFCRECGQEYYVVRRIMNDSGGFRYVKRELSDRTDDGGTAGYLYVNTHDPWPSPTDQAALVKRLPDSWLEITTDGRQVVRKSQQQRLPREVFLSPLAVEGAGPLRAHFIDAPFLFCLRCSVAYDAHQSSDFGKLATLGSEGRSTATTVLSLSTVRRLRRDAALDREAQKLLSFTDNRQDASLQAGHFNDFVEVGLLRSALYRAARAAGGEGIHHEELMKRVFDALALPIELYAINPAVEYVQRDNTDRALRQAIGYYLYRDLRRGWRVTSPNLEQCGLLDIDYLSLDRFACDEARWRSFHPALATAAPEERERVCRVLLDFMRRELAIRVEFLDPVDQEGLRQLSGQYLVAPWSLDQQERLERSRIVFPRSRGSDRPAAPHFVYLSPLGGFGLFLKRASTFERHANRLKTEDVQQIIEQLLEALTIPGLVHMAMEKRADDDVPGYQLNASALIWRAGKGEQAFHDPVRVPNVPEAGLRTNPFFTSFYRQDTTDLKRLEAREHTAQVPSEKREEREAAFREGRLPILYCSPTMELGVDIRQLNVVNLRNVPPTPANYAQRSGRAGRSGQPAFVFTYCSSGSPHDQYFFRRPERMVAGAVSAPRLDLTNEDLLRAHVHAVWLGVARLNLGQSLADVLDVGGDEPSLGLLPKVQRTLDDQDARERARVLAKAALGEVISTLIGDEEGGVDAWIERVLRELPHSFERACERWKGLYRAALSQQKRQTKVIRDASRDRRDRDAATRLRNEAESQLRLLVERSSSSQSDFYSYRYFASEGFLPGYNFPRLPLSAYLEGRRRQKGVDEFLTRPRFLAISEFGPRSIIYHEGSRYVVNKVILPVDGEDSALKRRAALCEGCGYLHPIEDRVGVDLCERCGQKLQLAHENLFRMQNVATRRRDRINSDEEERVRVGYEIKTGVRFARRGGTISAQQATLQGEGGVPLATLVYGHAATLWRMNLGWRRRRKDGELGYLLDVERGIWARNESQGADEDPDDAMSPRVERVIPYVEDHRNCLLVEPASTIGDAVMASLMSALKAAIEVHFQLEDRELAAEPLPSNDDRRVILLYEASEGGAGVLRRLVEERYTLGKVAKIALELCHFDPVTREDRQRAPRAREDCEAACYDCLLSYFNQRDHRLLDRKLLPDILARWMNGDVATSPAPRPRGEQVDRLMRLTDSELERRWLRMVEQMGLKLPSEAQPLIESCHARPDFLYRDEGVAVFIDGPPHDDADQRRKDREQQDALEEHGVTVIRFHHADDWEAIFARYPSIFGRPTARSDVPPPPPPRRLDAPAPARRYDTEDFDARWHPLLDALSGVDGLTVAPGEEVMRGGRVIDLDVGTISRGGRAVHLVDAAAKTASDVAAALEARGARVLRVREGEADLVERVLAALEG</sequence>
<accession>A0A150P294</accession>
<dbReference type="Pfam" id="PF09369">
    <property type="entry name" value="MZB"/>
    <property type="match status" value="1"/>
</dbReference>
<dbReference type="GO" id="GO:0016887">
    <property type="term" value="F:ATP hydrolysis activity"/>
    <property type="evidence" value="ECO:0007669"/>
    <property type="project" value="TreeGrafter"/>
</dbReference>
<evidence type="ECO:0000313" key="7">
    <source>
        <dbReference type="Proteomes" id="UP000075420"/>
    </source>
</evidence>
<keyword evidence="1" id="KW-0547">Nucleotide-binding</keyword>